<sequence length="182" mass="21119">MELIKILFFVIGSFFGVEQSQIFSEKTTVTINPTEKTIIVFNENILSLIKTKEDSLKVNNELKAISQSKQKWSKEFKNYSKKEQIFSISNDGETLNSKISLTYNNHADLKAFGIDINKKGQFSMMNFPKHHIKSADGTLGERYWNFDTTKTFTFTLEALTDIPEEFKVHIKSLLPYWKNMKQ</sequence>
<evidence type="ECO:0000313" key="2">
    <source>
        <dbReference type="Proteomes" id="UP000607435"/>
    </source>
</evidence>
<organism evidence="1 2">
    <name type="scientific">Winogradskyella echinorum</name>
    <dbReference type="NCBI Taxonomy" id="538189"/>
    <lineage>
        <taxon>Bacteria</taxon>
        <taxon>Pseudomonadati</taxon>
        <taxon>Bacteroidota</taxon>
        <taxon>Flavobacteriia</taxon>
        <taxon>Flavobacteriales</taxon>
        <taxon>Flavobacteriaceae</taxon>
        <taxon>Winogradskyella</taxon>
    </lineage>
</organism>
<accession>A0ABR6Y2S9</accession>
<dbReference type="EMBL" id="JACOME010000002">
    <property type="protein sequence ID" value="MBC3847043.1"/>
    <property type="molecule type" value="Genomic_DNA"/>
</dbReference>
<comment type="caution">
    <text evidence="1">The sequence shown here is derived from an EMBL/GenBank/DDBJ whole genome shotgun (WGS) entry which is preliminary data.</text>
</comment>
<proteinExistence type="predicted"/>
<evidence type="ECO:0000313" key="1">
    <source>
        <dbReference type="EMBL" id="MBC3847043.1"/>
    </source>
</evidence>
<name>A0ABR6Y2S9_9FLAO</name>
<dbReference type="RefSeq" id="WP_186846134.1">
    <property type="nucleotide sequence ID" value="NZ_JACOME010000002.1"/>
</dbReference>
<evidence type="ECO:0008006" key="3">
    <source>
        <dbReference type="Google" id="ProtNLM"/>
    </source>
</evidence>
<gene>
    <name evidence="1" type="ORF">H6H04_11675</name>
</gene>
<dbReference type="Proteomes" id="UP000607435">
    <property type="component" value="Unassembled WGS sequence"/>
</dbReference>
<keyword evidence="2" id="KW-1185">Reference proteome</keyword>
<reference evidence="1 2" key="1">
    <citation type="submission" date="2020-08" db="EMBL/GenBank/DDBJ databases">
        <title>Winogradskyella ouciana sp. nov., isolated from the hadal seawater of the Mariana Trench.</title>
        <authorList>
            <person name="He X."/>
        </authorList>
    </citation>
    <scope>NUCLEOTIDE SEQUENCE [LARGE SCALE GENOMIC DNA]</scope>
    <source>
        <strain evidence="1 2">KCTC 22026</strain>
    </source>
</reference>
<protein>
    <recommendedName>
        <fullName evidence="3">DUF4468 domain-containing protein</fullName>
    </recommendedName>
</protein>